<protein>
    <submittedName>
        <fullName evidence="1">Uncharacterized protein</fullName>
    </submittedName>
</protein>
<dbReference type="GeneID" id="81357922"/>
<sequence length="74" mass="7932">MSVTNTIVIFGTEYAVWPASYGRPSGVLAGGQLLVLMSFGQSSSEYASFVYSPSTSVYVPKFDQGPEQETEGAR</sequence>
<comment type="caution">
    <text evidence="1">The sequence shown here is derived from an EMBL/GenBank/DDBJ whole genome shotgun (WGS) entry which is preliminary data.</text>
</comment>
<reference evidence="1" key="1">
    <citation type="submission" date="2022-11" db="EMBL/GenBank/DDBJ databases">
        <authorList>
            <person name="Petersen C."/>
        </authorList>
    </citation>
    <scope>NUCLEOTIDE SEQUENCE</scope>
    <source>
        <strain evidence="1">IBT 30761</strain>
    </source>
</reference>
<dbReference type="Proteomes" id="UP001149074">
    <property type="component" value="Unassembled WGS sequence"/>
</dbReference>
<dbReference type="AlphaFoldDB" id="A0A9W9KAX6"/>
<evidence type="ECO:0000313" key="1">
    <source>
        <dbReference type="EMBL" id="KAJ5099448.1"/>
    </source>
</evidence>
<gene>
    <name evidence="1" type="ORF">N7532_006449</name>
</gene>
<evidence type="ECO:0000313" key="2">
    <source>
        <dbReference type="Proteomes" id="UP001149074"/>
    </source>
</evidence>
<dbReference type="EMBL" id="JAPQKI010000005">
    <property type="protein sequence ID" value="KAJ5099448.1"/>
    <property type="molecule type" value="Genomic_DNA"/>
</dbReference>
<accession>A0A9W9KAX6</accession>
<name>A0A9W9KAX6_9EURO</name>
<dbReference type="RefSeq" id="XP_056475102.1">
    <property type="nucleotide sequence ID" value="XM_056618943.1"/>
</dbReference>
<organism evidence="1 2">
    <name type="scientific">Penicillium argentinense</name>
    <dbReference type="NCBI Taxonomy" id="1131581"/>
    <lineage>
        <taxon>Eukaryota</taxon>
        <taxon>Fungi</taxon>
        <taxon>Dikarya</taxon>
        <taxon>Ascomycota</taxon>
        <taxon>Pezizomycotina</taxon>
        <taxon>Eurotiomycetes</taxon>
        <taxon>Eurotiomycetidae</taxon>
        <taxon>Eurotiales</taxon>
        <taxon>Aspergillaceae</taxon>
        <taxon>Penicillium</taxon>
    </lineage>
</organism>
<proteinExistence type="predicted"/>
<keyword evidence="2" id="KW-1185">Reference proteome</keyword>
<reference evidence="1" key="2">
    <citation type="journal article" date="2023" name="IMA Fungus">
        <title>Comparative genomic study of the Penicillium genus elucidates a diverse pangenome and 15 lateral gene transfer events.</title>
        <authorList>
            <person name="Petersen C."/>
            <person name="Sorensen T."/>
            <person name="Nielsen M.R."/>
            <person name="Sondergaard T.E."/>
            <person name="Sorensen J.L."/>
            <person name="Fitzpatrick D.A."/>
            <person name="Frisvad J.C."/>
            <person name="Nielsen K.L."/>
        </authorList>
    </citation>
    <scope>NUCLEOTIDE SEQUENCE</scope>
    <source>
        <strain evidence="1">IBT 30761</strain>
    </source>
</reference>